<feature type="binding site" evidence="6">
    <location>
        <position position="247"/>
    </location>
    <ligand>
        <name>Fe cation</name>
        <dbReference type="ChEBI" id="CHEBI:24875"/>
        <note>catalytic</note>
    </ligand>
</feature>
<dbReference type="AlphaFoldDB" id="A0AAP0MJA1"/>
<evidence type="ECO:0000256" key="6">
    <source>
        <dbReference type="PIRSR" id="PIRSR604294-1"/>
    </source>
</evidence>
<gene>
    <name evidence="7" type="ORF">WN944_000470</name>
</gene>
<proteinExistence type="inferred from homology"/>
<feature type="binding site" evidence="6">
    <location>
        <position position="554"/>
    </location>
    <ligand>
        <name>Fe cation</name>
        <dbReference type="ChEBI" id="CHEBI:24875"/>
        <note>catalytic</note>
    </ligand>
</feature>
<feature type="binding site" evidence="6">
    <location>
        <position position="364"/>
    </location>
    <ligand>
        <name>Fe cation</name>
        <dbReference type="ChEBI" id="CHEBI:24875"/>
        <note>catalytic</note>
    </ligand>
</feature>
<keyword evidence="5 6" id="KW-0408">Iron</keyword>
<dbReference type="GO" id="GO:0010436">
    <property type="term" value="F:carotenoid dioxygenase activity"/>
    <property type="evidence" value="ECO:0007669"/>
    <property type="project" value="TreeGrafter"/>
</dbReference>
<comment type="cofactor">
    <cofactor evidence="6">
        <name>Fe(2+)</name>
        <dbReference type="ChEBI" id="CHEBI:29033"/>
    </cofactor>
    <text evidence="6">Binds 1 Fe(2+) ion per subunit.</text>
</comment>
<name>A0AAP0MJA1_9ROSI</name>
<keyword evidence="8" id="KW-1185">Reference proteome</keyword>
<comment type="similarity">
    <text evidence="1">Belongs to the carotenoid oxygenase family.</text>
</comment>
<dbReference type="PANTHER" id="PTHR10543:SF24">
    <property type="entry name" value="CAROTENOID ISOMEROOXYGENASE"/>
    <property type="match status" value="1"/>
</dbReference>
<keyword evidence="3" id="KW-0223">Dioxygenase</keyword>
<dbReference type="PANTHER" id="PTHR10543">
    <property type="entry name" value="BETA-CAROTENE DIOXYGENASE"/>
    <property type="match status" value="1"/>
</dbReference>
<dbReference type="Pfam" id="PF03055">
    <property type="entry name" value="RPE65"/>
    <property type="match status" value="1"/>
</dbReference>
<evidence type="ECO:0000256" key="4">
    <source>
        <dbReference type="ARBA" id="ARBA00023002"/>
    </source>
</evidence>
<evidence type="ECO:0000256" key="3">
    <source>
        <dbReference type="ARBA" id="ARBA00022964"/>
    </source>
</evidence>
<dbReference type="GO" id="GO:0046872">
    <property type="term" value="F:metal ion binding"/>
    <property type="evidence" value="ECO:0007669"/>
    <property type="project" value="UniProtKB-KW"/>
</dbReference>
<evidence type="ECO:0000256" key="2">
    <source>
        <dbReference type="ARBA" id="ARBA00022723"/>
    </source>
</evidence>
<protein>
    <submittedName>
        <fullName evidence="7">Uncharacterized protein</fullName>
    </submittedName>
</protein>
<evidence type="ECO:0000256" key="1">
    <source>
        <dbReference type="ARBA" id="ARBA00006787"/>
    </source>
</evidence>
<evidence type="ECO:0000256" key="5">
    <source>
        <dbReference type="ARBA" id="ARBA00023004"/>
    </source>
</evidence>
<dbReference type="Proteomes" id="UP001428341">
    <property type="component" value="Unassembled WGS sequence"/>
</dbReference>
<dbReference type="EMBL" id="JBCGBO010000004">
    <property type="protein sequence ID" value="KAK9208116.1"/>
    <property type="molecule type" value="Genomic_DNA"/>
</dbReference>
<keyword evidence="4" id="KW-0560">Oxidoreductase</keyword>
<dbReference type="GO" id="GO:0016121">
    <property type="term" value="P:carotene catabolic process"/>
    <property type="evidence" value="ECO:0007669"/>
    <property type="project" value="TreeGrafter"/>
</dbReference>
<feature type="binding site" evidence="6">
    <location>
        <position position="297"/>
    </location>
    <ligand>
        <name>Fe cation</name>
        <dbReference type="ChEBI" id="CHEBI:24875"/>
        <note>catalytic</note>
    </ligand>
</feature>
<reference evidence="7 8" key="1">
    <citation type="submission" date="2024-05" db="EMBL/GenBank/DDBJ databases">
        <title>Haplotype-resolved chromosome-level genome assembly of Huyou (Citrus changshanensis).</title>
        <authorList>
            <person name="Miao C."/>
            <person name="Chen W."/>
            <person name="Wu Y."/>
            <person name="Wang L."/>
            <person name="Zhao S."/>
            <person name="Grierson D."/>
            <person name="Xu C."/>
            <person name="Chen K."/>
        </authorList>
    </citation>
    <scope>NUCLEOTIDE SEQUENCE [LARGE SCALE GENOMIC DNA]</scope>
    <source>
        <strain evidence="7">01-14</strain>
        <tissue evidence="7">Leaf</tissue>
    </source>
</reference>
<keyword evidence="2 6" id="KW-0479">Metal-binding</keyword>
<accession>A0AAP0MJA1</accession>
<evidence type="ECO:0000313" key="7">
    <source>
        <dbReference type="EMBL" id="KAK9208116.1"/>
    </source>
</evidence>
<dbReference type="InterPro" id="IPR004294">
    <property type="entry name" value="Carotenoid_Oase"/>
</dbReference>
<dbReference type="GO" id="GO:0009507">
    <property type="term" value="C:chloroplast"/>
    <property type="evidence" value="ECO:0007669"/>
    <property type="project" value="TreeGrafter"/>
</dbReference>
<comment type="caution">
    <text evidence="7">The sequence shown here is derived from an EMBL/GenBank/DDBJ whole genome shotgun (WGS) entry which is preliminary data.</text>
</comment>
<organism evidence="7 8">
    <name type="scientific">Citrus x changshan-huyou</name>
    <dbReference type="NCBI Taxonomy" id="2935761"/>
    <lineage>
        <taxon>Eukaryota</taxon>
        <taxon>Viridiplantae</taxon>
        <taxon>Streptophyta</taxon>
        <taxon>Embryophyta</taxon>
        <taxon>Tracheophyta</taxon>
        <taxon>Spermatophyta</taxon>
        <taxon>Magnoliopsida</taxon>
        <taxon>eudicotyledons</taxon>
        <taxon>Gunneridae</taxon>
        <taxon>Pentapetalae</taxon>
        <taxon>rosids</taxon>
        <taxon>malvids</taxon>
        <taxon>Sapindales</taxon>
        <taxon>Rutaceae</taxon>
        <taxon>Aurantioideae</taxon>
        <taxon>Citrus</taxon>
    </lineage>
</organism>
<sequence>MASLVLSAMGLHPRQSLVKVSNNKSVRNKKEGWYLRKTFFDSKRDRTRDHLMISNVASHQSPASVPERESCADHRNHAAWTSVKQERWEGELVVEGEIPSWLNGTYLRNGPGVWHIGEFNFRHLFDGYAMLVKVHFEKNGRLIAGHRQIETEAYKAAKKNKKLCYREFSVSPKPDNFLAYVGELAKLFSGASLTDNANNGIYKLGDGRIICLTETQKGSVIVDSDTLDTLGKFEYSDPLGGFIQSSHPIVTDDEFLTLLPDLLNPGYLVVRMEPGTNERKVIGRVNCRGGSAPGWVHSFTMTEHYVVVPEMPLRYSLQSLLKAEPSALYQFEWRPERKAFLHVVCKASGKIAASVEVPLYMVFHFINAYEEKDKDGRVTAVIADCCEHNADTTIIETLSLKNLRSFHGQDVLPDARVGRFTIPFDGSQFGKLETVMDPEEHGRGVDMCSINPAYLGKKYRYAYAIGAKRPCNFPNSLTKLDLVKQKAKNWCEEGIVPSEPLFVARPGATEEDDGVVISMISEKNGGAYVVLLDGSTFEEIARARFPFGLPYGFHGCWVPEN</sequence>
<evidence type="ECO:0000313" key="8">
    <source>
        <dbReference type="Proteomes" id="UP001428341"/>
    </source>
</evidence>